<evidence type="ECO:0000313" key="1">
    <source>
        <dbReference type="EMBL" id="KAJ4463943.1"/>
    </source>
</evidence>
<dbReference type="Proteomes" id="UP001150217">
    <property type="component" value="Unassembled WGS sequence"/>
</dbReference>
<reference evidence="1" key="1">
    <citation type="submission" date="2022-08" db="EMBL/GenBank/DDBJ databases">
        <title>A Global Phylogenomic Analysis of the Shiitake Genus Lentinula.</title>
        <authorList>
            <consortium name="DOE Joint Genome Institute"/>
            <person name="Sierra-Patev S."/>
            <person name="Min B."/>
            <person name="Naranjo-Ortiz M."/>
            <person name="Looney B."/>
            <person name="Konkel Z."/>
            <person name="Slot J.C."/>
            <person name="Sakamoto Y."/>
            <person name="Steenwyk J.L."/>
            <person name="Rokas A."/>
            <person name="Carro J."/>
            <person name="Camarero S."/>
            <person name="Ferreira P."/>
            <person name="Molpeceres G."/>
            <person name="Ruiz-Duenas F.J."/>
            <person name="Serrano A."/>
            <person name="Henrissat B."/>
            <person name="Drula E."/>
            <person name="Hughes K.W."/>
            <person name="Mata J.L."/>
            <person name="Ishikawa N.K."/>
            <person name="Vargas-Isla R."/>
            <person name="Ushijima S."/>
            <person name="Smith C.A."/>
            <person name="Ahrendt S."/>
            <person name="Andreopoulos W."/>
            <person name="He G."/>
            <person name="Labutti K."/>
            <person name="Lipzen A."/>
            <person name="Ng V."/>
            <person name="Riley R."/>
            <person name="Sandor L."/>
            <person name="Barry K."/>
            <person name="Martinez A.T."/>
            <person name="Xiao Y."/>
            <person name="Gibbons J.G."/>
            <person name="Terashima K."/>
            <person name="Grigoriev I.V."/>
            <person name="Hibbett D.S."/>
        </authorList>
    </citation>
    <scope>NUCLEOTIDE SEQUENCE</scope>
    <source>
        <strain evidence="1">RHP3577 ss4</strain>
    </source>
</reference>
<sequence>MGLPGNAIHIGLYLPLKTCLLPPPSPRVSPTLMRALHGILIHTNQTQASPYTLSSQRTFSSRCLASLSYASLLFPPSHLISRRLASLPAISPLLPLPSAPWSGLDDPFLRATSPLFPLPQFSSRCLASPPAVWNGLDHLFLDESPAQLLRLSHNPNALEFCLGTLQLGNWEPCAGEYVEKVGGGNVVTTKSEDSVGGLEVMTTASTSHPPHSPLY</sequence>
<proteinExistence type="predicted"/>
<dbReference type="EMBL" id="JANVFT010000149">
    <property type="protein sequence ID" value="KAJ4463943.1"/>
    <property type="molecule type" value="Genomic_DNA"/>
</dbReference>
<comment type="caution">
    <text evidence="1">The sequence shown here is derived from an EMBL/GenBank/DDBJ whole genome shotgun (WGS) entry which is preliminary data.</text>
</comment>
<gene>
    <name evidence="1" type="ORF">C8R41DRAFT_927164</name>
</gene>
<protein>
    <submittedName>
        <fullName evidence="1">Uncharacterized protein</fullName>
    </submittedName>
</protein>
<keyword evidence="2" id="KW-1185">Reference proteome</keyword>
<name>A0ABQ8UYD1_9AGAR</name>
<organism evidence="1 2">
    <name type="scientific">Lentinula lateritia</name>
    <dbReference type="NCBI Taxonomy" id="40482"/>
    <lineage>
        <taxon>Eukaryota</taxon>
        <taxon>Fungi</taxon>
        <taxon>Dikarya</taxon>
        <taxon>Basidiomycota</taxon>
        <taxon>Agaricomycotina</taxon>
        <taxon>Agaricomycetes</taxon>
        <taxon>Agaricomycetidae</taxon>
        <taxon>Agaricales</taxon>
        <taxon>Marasmiineae</taxon>
        <taxon>Omphalotaceae</taxon>
        <taxon>Lentinula</taxon>
    </lineage>
</organism>
<accession>A0ABQ8UYD1</accession>
<evidence type="ECO:0000313" key="2">
    <source>
        <dbReference type="Proteomes" id="UP001150217"/>
    </source>
</evidence>